<dbReference type="Proteomes" id="UP001195483">
    <property type="component" value="Unassembled WGS sequence"/>
</dbReference>
<evidence type="ECO:0000313" key="2">
    <source>
        <dbReference type="Proteomes" id="UP001195483"/>
    </source>
</evidence>
<dbReference type="EMBL" id="JAEAOA010000751">
    <property type="protein sequence ID" value="KAK3590826.1"/>
    <property type="molecule type" value="Genomic_DNA"/>
</dbReference>
<reference evidence="1" key="3">
    <citation type="submission" date="2023-05" db="EMBL/GenBank/DDBJ databases">
        <authorList>
            <person name="Smith C.H."/>
        </authorList>
    </citation>
    <scope>NUCLEOTIDE SEQUENCE</scope>
    <source>
        <strain evidence="1">CHS0354</strain>
        <tissue evidence="1">Mantle</tissue>
    </source>
</reference>
<keyword evidence="2" id="KW-1185">Reference proteome</keyword>
<name>A0AAE0SF69_9BIVA</name>
<feature type="non-terminal residue" evidence="1">
    <location>
        <position position="1"/>
    </location>
</feature>
<evidence type="ECO:0000313" key="1">
    <source>
        <dbReference type="EMBL" id="KAK3590826.1"/>
    </source>
</evidence>
<organism evidence="1 2">
    <name type="scientific">Potamilus streckersoni</name>
    <dbReference type="NCBI Taxonomy" id="2493646"/>
    <lineage>
        <taxon>Eukaryota</taxon>
        <taxon>Metazoa</taxon>
        <taxon>Spiralia</taxon>
        <taxon>Lophotrochozoa</taxon>
        <taxon>Mollusca</taxon>
        <taxon>Bivalvia</taxon>
        <taxon>Autobranchia</taxon>
        <taxon>Heteroconchia</taxon>
        <taxon>Palaeoheterodonta</taxon>
        <taxon>Unionida</taxon>
        <taxon>Unionoidea</taxon>
        <taxon>Unionidae</taxon>
        <taxon>Ambleminae</taxon>
        <taxon>Lampsilini</taxon>
        <taxon>Potamilus</taxon>
    </lineage>
</organism>
<reference evidence="1" key="1">
    <citation type="journal article" date="2021" name="Genome Biol. Evol.">
        <title>A High-Quality Reference Genome for a Parasitic Bivalve with Doubly Uniparental Inheritance (Bivalvia: Unionida).</title>
        <authorList>
            <person name="Smith C.H."/>
        </authorList>
    </citation>
    <scope>NUCLEOTIDE SEQUENCE</scope>
    <source>
        <strain evidence="1">CHS0354</strain>
    </source>
</reference>
<sequence length="191" mass="21196">MTLTPFSASTNCRISDCSFDTDGSGTSGRADTSNVLHRCHIISQRDSHNSCNPLIRSNSQSQAFRYAKLHVEIIAFRSLIDTVTPSMKLKNLVRLPTKESKVAVTFVTGKRFLKLLSRETVFANDYVHASNFSDVLIQYYSLGERGIRGGNSMLSYRYAHVNNRFSGYDITHTNAMSTTGVPVSSKNVTCP</sequence>
<reference evidence="1" key="2">
    <citation type="journal article" date="2021" name="Genome Biol. Evol.">
        <title>Developing a high-quality reference genome for a parasitic bivalve with doubly uniparental inheritance (Bivalvia: Unionida).</title>
        <authorList>
            <person name="Smith C.H."/>
        </authorList>
    </citation>
    <scope>NUCLEOTIDE SEQUENCE</scope>
    <source>
        <strain evidence="1">CHS0354</strain>
        <tissue evidence="1">Mantle</tissue>
    </source>
</reference>
<dbReference type="AlphaFoldDB" id="A0AAE0SF69"/>
<accession>A0AAE0SF69</accession>
<protein>
    <submittedName>
        <fullName evidence="1">Uncharacterized protein</fullName>
    </submittedName>
</protein>
<comment type="caution">
    <text evidence="1">The sequence shown here is derived from an EMBL/GenBank/DDBJ whole genome shotgun (WGS) entry which is preliminary data.</text>
</comment>
<gene>
    <name evidence="1" type="ORF">CHS0354_012420</name>
</gene>
<proteinExistence type="predicted"/>